<dbReference type="InterPro" id="IPR011035">
    <property type="entry name" value="Ribosomal_bL25/Gln-tRNA_synth"/>
</dbReference>
<dbReference type="InterPro" id="IPR020056">
    <property type="entry name" value="Rbsml_bL25/Gln-tRNA_synth_N"/>
</dbReference>
<reference evidence="8" key="1">
    <citation type="journal article" date="2015" name="Proc. Natl. Acad. Sci. U.S.A.">
        <title>Networks of energetic and metabolic interactions define dynamics in microbial communities.</title>
        <authorList>
            <person name="Embree M."/>
            <person name="Liu J.K."/>
            <person name="Al-Bassam M.M."/>
            <person name="Zengler K."/>
        </authorList>
    </citation>
    <scope>NUCLEOTIDE SEQUENCE</scope>
</reference>
<name>A0A0W8FRV3_9ZZZZ</name>
<dbReference type="InterPro" id="IPR020930">
    <property type="entry name" value="Ribosomal_uL5_bac-type"/>
</dbReference>
<feature type="compositionally biased region" description="Basic and acidic residues" evidence="5">
    <location>
        <begin position="221"/>
        <end position="231"/>
    </location>
</feature>
<dbReference type="PANTHER" id="PTHR33284">
    <property type="entry name" value="RIBOSOMAL PROTEIN L25/GLN-TRNA SYNTHETASE, ANTI-CODON-BINDING DOMAIN-CONTAINING PROTEIN"/>
    <property type="match status" value="1"/>
</dbReference>
<evidence type="ECO:0000256" key="4">
    <source>
        <dbReference type="ARBA" id="ARBA00023274"/>
    </source>
</evidence>
<evidence type="ECO:0000256" key="2">
    <source>
        <dbReference type="ARBA" id="ARBA00022884"/>
    </source>
</evidence>
<dbReference type="SUPFAM" id="SSF50715">
    <property type="entry name" value="Ribosomal protein L25-like"/>
    <property type="match status" value="1"/>
</dbReference>
<comment type="caution">
    <text evidence="8">The sequence shown here is derived from an EMBL/GenBank/DDBJ whole genome shotgun (WGS) entry which is preliminary data.</text>
</comment>
<keyword evidence="4" id="KW-0687">Ribonucleoprotein</keyword>
<dbReference type="CDD" id="cd00495">
    <property type="entry name" value="Ribosomal_L25_TL5_CTC"/>
    <property type="match status" value="1"/>
</dbReference>
<dbReference type="InterPro" id="IPR029751">
    <property type="entry name" value="Ribosomal_L25_dom"/>
</dbReference>
<evidence type="ECO:0000256" key="3">
    <source>
        <dbReference type="ARBA" id="ARBA00022980"/>
    </source>
</evidence>
<gene>
    <name evidence="8" type="ORF">ASZ90_006584</name>
</gene>
<evidence type="ECO:0000259" key="6">
    <source>
        <dbReference type="Pfam" id="PF01386"/>
    </source>
</evidence>
<evidence type="ECO:0000256" key="5">
    <source>
        <dbReference type="SAM" id="MobiDB-lite"/>
    </source>
</evidence>
<evidence type="ECO:0000259" key="7">
    <source>
        <dbReference type="Pfam" id="PF14693"/>
    </source>
</evidence>
<dbReference type="InterPro" id="IPR037121">
    <property type="entry name" value="Ribosomal_bL25_C"/>
</dbReference>
<dbReference type="GO" id="GO:0008097">
    <property type="term" value="F:5S rRNA binding"/>
    <property type="evidence" value="ECO:0007669"/>
    <property type="project" value="InterPro"/>
</dbReference>
<dbReference type="Pfam" id="PF01386">
    <property type="entry name" value="Ribosomal_L25p"/>
    <property type="match status" value="1"/>
</dbReference>
<dbReference type="Gene3D" id="2.170.120.20">
    <property type="entry name" value="Ribosomal protein L25, beta domain"/>
    <property type="match status" value="1"/>
</dbReference>
<dbReference type="GO" id="GO:0003735">
    <property type="term" value="F:structural constituent of ribosome"/>
    <property type="evidence" value="ECO:0007669"/>
    <property type="project" value="InterPro"/>
</dbReference>
<evidence type="ECO:0000256" key="1">
    <source>
        <dbReference type="ARBA" id="ARBA00022730"/>
    </source>
</evidence>
<dbReference type="Pfam" id="PF14693">
    <property type="entry name" value="Ribosomal_TL5_C"/>
    <property type="match status" value="1"/>
</dbReference>
<sequence>MEVTDLAAQVRKEQKKGPSRRLRDKGFVPAVFYGRSADNILLAVKNDELIRLHKDKKDRAFIKLIIDDGSAKKIEKLSLIKELQVQPLTGKFYHADFYEVDEKRKITMEVSLRFVGKAVGVENGGELQHIKREVKVSCLPLNLPDHIDVDVTNLDIGDSIKIRDLKIAEGITILDRADTAVTAVQVVKVAKIEEPAKEEAAAEEGAAAAEGEAPAAGAASADKDKEKEKGK</sequence>
<dbReference type="GO" id="GO:0006412">
    <property type="term" value="P:translation"/>
    <property type="evidence" value="ECO:0007669"/>
    <property type="project" value="InterPro"/>
</dbReference>
<keyword evidence="3 8" id="KW-0689">Ribosomal protein</keyword>
<keyword evidence="2" id="KW-0694">RNA-binding</keyword>
<organism evidence="8">
    <name type="scientific">hydrocarbon metagenome</name>
    <dbReference type="NCBI Taxonomy" id="938273"/>
    <lineage>
        <taxon>unclassified sequences</taxon>
        <taxon>metagenomes</taxon>
        <taxon>ecological metagenomes</taxon>
    </lineage>
</organism>
<dbReference type="AlphaFoldDB" id="A0A0W8FRV3"/>
<dbReference type="EMBL" id="LNQE01000895">
    <property type="protein sequence ID" value="KUG23626.1"/>
    <property type="molecule type" value="Genomic_DNA"/>
</dbReference>
<keyword evidence="1" id="KW-0699">rRNA-binding</keyword>
<dbReference type="HAMAP" id="MF_01334">
    <property type="entry name" value="Ribosomal_bL25_CTC"/>
    <property type="match status" value="1"/>
</dbReference>
<dbReference type="Gene3D" id="2.40.240.10">
    <property type="entry name" value="Ribosomal Protein L25, Chain P"/>
    <property type="match status" value="1"/>
</dbReference>
<feature type="domain" description="Large ribosomal subunit protein bL25 beta" evidence="7">
    <location>
        <begin position="105"/>
        <end position="186"/>
    </location>
</feature>
<proteinExistence type="inferred from homology"/>
<feature type="region of interest" description="Disordered" evidence="5">
    <location>
        <begin position="198"/>
        <end position="231"/>
    </location>
</feature>
<accession>A0A0W8FRV3</accession>
<dbReference type="InterPro" id="IPR020057">
    <property type="entry name" value="Ribosomal_bL25_b-dom"/>
</dbReference>
<feature type="compositionally biased region" description="Low complexity" evidence="5">
    <location>
        <begin position="203"/>
        <end position="220"/>
    </location>
</feature>
<protein>
    <submittedName>
        <fullName evidence="8">Lsu ribosomal protein l25p</fullName>
    </submittedName>
</protein>
<evidence type="ECO:0000313" key="8">
    <source>
        <dbReference type="EMBL" id="KUG23626.1"/>
    </source>
</evidence>
<feature type="domain" description="Large ribosomal subunit protein bL25 L25" evidence="6">
    <location>
        <begin position="6"/>
        <end position="97"/>
    </location>
</feature>
<dbReference type="NCBIfam" id="TIGR00731">
    <property type="entry name" value="bL25_bact_ctc"/>
    <property type="match status" value="1"/>
</dbReference>
<dbReference type="GO" id="GO:0022625">
    <property type="term" value="C:cytosolic large ribosomal subunit"/>
    <property type="evidence" value="ECO:0007669"/>
    <property type="project" value="TreeGrafter"/>
</dbReference>
<dbReference type="PANTHER" id="PTHR33284:SF1">
    <property type="entry name" value="RIBOSOMAL PROTEIN L25_GLN-TRNA SYNTHETASE, ANTI-CODON-BINDING DOMAIN-CONTAINING PROTEIN"/>
    <property type="match status" value="1"/>
</dbReference>
<dbReference type="InterPro" id="IPR001021">
    <property type="entry name" value="Ribosomal_bL25_long"/>
</dbReference>